<keyword evidence="3" id="KW-0238">DNA-binding</keyword>
<dbReference type="GO" id="GO:0005829">
    <property type="term" value="C:cytosol"/>
    <property type="evidence" value="ECO:0007669"/>
    <property type="project" value="TreeGrafter"/>
</dbReference>
<keyword evidence="2" id="KW-0805">Transcription regulation</keyword>
<dbReference type="Pfam" id="PF03466">
    <property type="entry name" value="LysR_substrate"/>
    <property type="match status" value="1"/>
</dbReference>
<evidence type="ECO:0000256" key="1">
    <source>
        <dbReference type="ARBA" id="ARBA00009437"/>
    </source>
</evidence>
<evidence type="ECO:0000256" key="4">
    <source>
        <dbReference type="ARBA" id="ARBA00023163"/>
    </source>
</evidence>
<proteinExistence type="inferred from homology"/>
<dbReference type="InterPro" id="IPR036390">
    <property type="entry name" value="WH_DNA-bd_sf"/>
</dbReference>
<dbReference type="CDD" id="cd05466">
    <property type="entry name" value="PBP2_LTTR_substrate"/>
    <property type="match status" value="1"/>
</dbReference>
<dbReference type="PROSITE" id="PS50931">
    <property type="entry name" value="HTH_LYSR"/>
    <property type="match status" value="1"/>
</dbReference>
<dbReference type="Gene3D" id="3.40.190.290">
    <property type="match status" value="1"/>
</dbReference>
<name>A0A1L7LJX7_9STRE</name>
<dbReference type="KEGG" id="strg:SRT_11980"/>
<dbReference type="AlphaFoldDB" id="A0A1L7LJX7"/>
<dbReference type="PRINTS" id="PR00039">
    <property type="entry name" value="HTHLYSR"/>
</dbReference>
<dbReference type="SUPFAM" id="SSF53850">
    <property type="entry name" value="Periplasmic binding protein-like II"/>
    <property type="match status" value="1"/>
</dbReference>
<dbReference type="RefSeq" id="WP_128833387.1">
    <property type="nucleotide sequence ID" value="NZ_AP014612.1"/>
</dbReference>
<evidence type="ECO:0000313" key="7">
    <source>
        <dbReference type="Proteomes" id="UP000217758"/>
    </source>
</evidence>
<dbReference type="EMBL" id="AP014612">
    <property type="protein sequence ID" value="BAQ24459.1"/>
    <property type="molecule type" value="Genomic_DNA"/>
</dbReference>
<evidence type="ECO:0000256" key="2">
    <source>
        <dbReference type="ARBA" id="ARBA00023015"/>
    </source>
</evidence>
<keyword evidence="4" id="KW-0804">Transcription</keyword>
<keyword evidence="7" id="KW-1185">Reference proteome</keyword>
<dbReference type="GO" id="GO:0003700">
    <property type="term" value="F:DNA-binding transcription factor activity"/>
    <property type="evidence" value="ECO:0007669"/>
    <property type="project" value="InterPro"/>
</dbReference>
<dbReference type="GO" id="GO:0003677">
    <property type="term" value="F:DNA binding"/>
    <property type="evidence" value="ECO:0007669"/>
    <property type="project" value="UniProtKB-KW"/>
</dbReference>
<dbReference type="InterPro" id="IPR000847">
    <property type="entry name" value="LysR_HTH_N"/>
</dbReference>
<accession>A0A1L7LJX7</accession>
<organism evidence="6 7">
    <name type="scientific">Streptococcus troglodytae</name>
    <dbReference type="NCBI Taxonomy" id="1111760"/>
    <lineage>
        <taxon>Bacteria</taxon>
        <taxon>Bacillati</taxon>
        <taxon>Bacillota</taxon>
        <taxon>Bacilli</taxon>
        <taxon>Lactobacillales</taxon>
        <taxon>Streptococcaceae</taxon>
        <taxon>Streptococcus</taxon>
    </lineage>
</organism>
<evidence type="ECO:0000259" key="5">
    <source>
        <dbReference type="PROSITE" id="PS50931"/>
    </source>
</evidence>
<gene>
    <name evidence="6" type="ORF">SRT_11980</name>
</gene>
<dbReference type="InterPro" id="IPR036388">
    <property type="entry name" value="WH-like_DNA-bd_sf"/>
</dbReference>
<feature type="domain" description="HTH lysR-type" evidence="5">
    <location>
        <begin position="1"/>
        <end position="58"/>
    </location>
</feature>
<dbReference type="InterPro" id="IPR050950">
    <property type="entry name" value="HTH-type_LysR_regulators"/>
</dbReference>
<dbReference type="PANTHER" id="PTHR30419:SF8">
    <property type="entry name" value="NITROGEN ASSIMILATION TRANSCRIPTIONAL ACTIVATOR-RELATED"/>
    <property type="match status" value="1"/>
</dbReference>
<dbReference type="FunFam" id="1.10.10.10:FF:000001">
    <property type="entry name" value="LysR family transcriptional regulator"/>
    <property type="match status" value="1"/>
</dbReference>
<comment type="similarity">
    <text evidence="1">Belongs to the LysR transcriptional regulatory family.</text>
</comment>
<reference evidence="6 7" key="1">
    <citation type="journal article" date="2016" name="Microbiol. Immunol.">
        <title>Complete genome sequence of Streptococcus troglodytae TKU31 isolated from the oral cavity of a chimpanzee (Pan troglodytes).</title>
        <authorList>
            <person name="Okamoto M."/>
            <person name="Naito M."/>
            <person name="Miyanohara M."/>
            <person name="Imai S."/>
            <person name="Nomura Y."/>
            <person name="Saito W."/>
            <person name="Momoi Y."/>
            <person name="Takada K."/>
            <person name="Miyabe-Nishiwaki T."/>
            <person name="Tomonaga M."/>
            <person name="Hanada N."/>
        </authorList>
    </citation>
    <scope>NUCLEOTIDE SEQUENCE [LARGE SCALE GENOMIC DNA]</scope>
    <source>
        <strain evidence="7">TKU 31</strain>
    </source>
</reference>
<evidence type="ECO:0000256" key="3">
    <source>
        <dbReference type="ARBA" id="ARBA00023125"/>
    </source>
</evidence>
<dbReference type="Gene3D" id="1.10.10.10">
    <property type="entry name" value="Winged helix-like DNA-binding domain superfamily/Winged helix DNA-binding domain"/>
    <property type="match status" value="1"/>
</dbReference>
<dbReference type="SUPFAM" id="SSF46785">
    <property type="entry name" value="Winged helix' DNA-binding domain"/>
    <property type="match status" value="1"/>
</dbReference>
<dbReference type="PANTHER" id="PTHR30419">
    <property type="entry name" value="HTH-TYPE TRANSCRIPTIONAL REGULATOR YBHD"/>
    <property type="match status" value="1"/>
</dbReference>
<dbReference type="Pfam" id="PF00126">
    <property type="entry name" value="HTH_1"/>
    <property type="match status" value="1"/>
</dbReference>
<sequence>MDIRVLNYFVTIAQEKNITRAADRLLVTQPTLSRQIKDLEEELGVTLFRRSSRELQLTEDGQYLYNRSLEILALVNKTEENLTRKGDIGGDLFIGTAETASFDLIAQASRSMLELYPQVHLHFQAGNADMVYEGLDTGTLDFGLIFGRSIPSKYQNLKLPRQDRWGVLVPIEHPLTQLDKLTLEDIVAYPLIVSSQTDIDKTAFANYDYRIVASYNLLYTASRLVQAGVGIALCLDCIVDNSKLRFLPLDENGDEEFHLIWKDRHDQTATEQAFVEEVEAQLYEEEFENQGLSK</sequence>
<dbReference type="InterPro" id="IPR005119">
    <property type="entry name" value="LysR_subst-bd"/>
</dbReference>
<dbReference type="Proteomes" id="UP000217758">
    <property type="component" value="Chromosome"/>
</dbReference>
<protein>
    <submittedName>
        <fullName evidence="6">LysR family transcriptional regulator</fullName>
    </submittedName>
</protein>
<evidence type="ECO:0000313" key="6">
    <source>
        <dbReference type="EMBL" id="BAQ24459.1"/>
    </source>
</evidence>